<evidence type="ECO:0000259" key="4">
    <source>
        <dbReference type="PROSITE" id="PS51123"/>
    </source>
</evidence>
<dbReference type="PRINTS" id="PR01021">
    <property type="entry name" value="OMPADOMAIN"/>
</dbReference>
<dbReference type="InterPro" id="IPR006664">
    <property type="entry name" value="OMP_bac"/>
</dbReference>
<evidence type="ECO:0000256" key="3">
    <source>
        <dbReference type="ARBA" id="ARBA00023237"/>
    </source>
</evidence>
<dbReference type="AlphaFoldDB" id="A0A3B0WBD9"/>
<proteinExistence type="predicted"/>
<reference evidence="5" key="1">
    <citation type="submission" date="2018-06" db="EMBL/GenBank/DDBJ databases">
        <authorList>
            <person name="Zhirakovskaya E."/>
        </authorList>
    </citation>
    <scope>NUCLEOTIDE SEQUENCE</scope>
</reference>
<dbReference type="EMBL" id="UOEX01000403">
    <property type="protein sequence ID" value="VAW41876.1"/>
    <property type="molecule type" value="Genomic_DNA"/>
</dbReference>
<gene>
    <name evidence="5" type="ORF">MNBD_DELTA03-29</name>
</gene>
<evidence type="ECO:0000256" key="1">
    <source>
        <dbReference type="ARBA" id="ARBA00004442"/>
    </source>
</evidence>
<dbReference type="SUPFAM" id="SSF103088">
    <property type="entry name" value="OmpA-like"/>
    <property type="match status" value="1"/>
</dbReference>
<dbReference type="Gene3D" id="3.30.1330.60">
    <property type="entry name" value="OmpA-like domain"/>
    <property type="match status" value="1"/>
</dbReference>
<dbReference type="Pfam" id="PF00691">
    <property type="entry name" value="OmpA"/>
    <property type="match status" value="1"/>
</dbReference>
<dbReference type="PRINTS" id="PR01023">
    <property type="entry name" value="NAFLGMOTY"/>
</dbReference>
<dbReference type="InterPro" id="IPR006665">
    <property type="entry name" value="OmpA-like"/>
</dbReference>
<dbReference type="InterPro" id="IPR036737">
    <property type="entry name" value="OmpA-like_sf"/>
</dbReference>
<keyword evidence="2" id="KW-0472">Membrane</keyword>
<dbReference type="PANTHER" id="PTHR30329:SF21">
    <property type="entry name" value="LIPOPROTEIN YIAD-RELATED"/>
    <property type="match status" value="1"/>
</dbReference>
<dbReference type="PANTHER" id="PTHR30329">
    <property type="entry name" value="STATOR ELEMENT OF FLAGELLAR MOTOR COMPLEX"/>
    <property type="match status" value="1"/>
</dbReference>
<sequence>HFMKKYPDTSTVLEGYTCSIGTEAYNLRLSRRRALAVKDYLARRGVEEGRLAIKAYGESHPIADNSTLAGRIENRRVVAVITTKVSAK</sequence>
<evidence type="ECO:0000256" key="2">
    <source>
        <dbReference type="ARBA" id="ARBA00023136"/>
    </source>
</evidence>
<dbReference type="CDD" id="cd07185">
    <property type="entry name" value="OmpA_C-like"/>
    <property type="match status" value="1"/>
</dbReference>
<evidence type="ECO:0000313" key="5">
    <source>
        <dbReference type="EMBL" id="VAW41876.1"/>
    </source>
</evidence>
<protein>
    <recommendedName>
        <fullName evidence="4">OmpA-like domain-containing protein</fullName>
    </recommendedName>
</protein>
<comment type="subcellular location">
    <subcellularLocation>
        <location evidence="1">Cell outer membrane</location>
    </subcellularLocation>
</comment>
<feature type="non-terminal residue" evidence="5">
    <location>
        <position position="1"/>
    </location>
</feature>
<organism evidence="5">
    <name type="scientific">hydrothermal vent metagenome</name>
    <dbReference type="NCBI Taxonomy" id="652676"/>
    <lineage>
        <taxon>unclassified sequences</taxon>
        <taxon>metagenomes</taxon>
        <taxon>ecological metagenomes</taxon>
    </lineage>
</organism>
<name>A0A3B0WBD9_9ZZZZ</name>
<dbReference type="GO" id="GO:0009279">
    <property type="term" value="C:cell outer membrane"/>
    <property type="evidence" value="ECO:0007669"/>
    <property type="project" value="UniProtKB-SubCell"/>
</dbReference>
<feature type="domain" description="OmpA-like" evidence="4">
    <location>
        <begin position="1"/>
        <end position="85"/>
    </location>
</feature>
<dbReference type="PROSITE" id="PS51123">
    <property type="entry name" value="OMPA_2"/>
    <property type="match status" value="1"/>
</dbReference>
<keyword evidence="3" id="KW-0998">Cell outer membrane</keyword>
<dbReference type="InterPro" id="IPR050330">
    <property type="entry name" value="Bact_OuterMem_StrucFunc"/>
</dbReference>
<accession>A0A3B0WBD9</accession>